<dbReference type="AlphaFoldDB" id="A0AAE0XPW8"/>
<organism evidence="2 3">
    <name type="scientific">Elysia crispata</name>
    <name type="common">lettuce slug</name>
    <dbReference type="NCBI Taxonomy" id="231223"/>
    <lineage>
        <taxon>Eukaryota</taxon>
        <taxon>Metazoa</taxon>
        <taxon>Spiralia</taxon>
        <taxon>Lophotrochozoa</taxon>
        <taxon>Mollusca</taxon>
        <taxon>Gastropoda</taxon>
        <taxon>Heterobranchia</taxon>
        <taxon>Euthyneura</taxon>
        <taxon>Panpulmonata</taxon>
        <taxon>Sacoglossa</taxon>
        <taxon>Placobranchoidea</taxon>
        <taxon>Plakobranchidae</taxon>
        <taxon>Elysia</taxon>
    </lineage>
</organism>
<protein>
    <submittedName>
        <fullName evidence="2">Uncharacterized protein</fullName>
    </submittedName>
</protein>
<sequence length="207" mass="22043">MGSSCSTSDSVIAAGHEGNGHIRVSTHDSSRARPAADYLEHHHGPDQQPGPQLPAREQSGQDPAEEAVSPGNLEHSDLPPAEVEVNSKTDVDVPSADQQGATLVQETAKAASLLAEEAEDNLQNVEKSQTDPPGQFEDCQAPVSAVAGLEQSEKASSRREEEDEGVEISDDEGNGLSELISEQNSVENTFKRASMVESPIKRQKPLE</sequence>
<reference evidence="2" key="1">
    <citation type="journal article" date="2023" name="G3 (Bethesda)">
        <title>A reference genome for the long-term kleptoplast-retaining sea slug Elysia crispata morphotype clarki.</title>
        <authorList>
            <person name="Eastman K.E."/>
            <person name="Pendleton A.L."/>
            <person name="Shaikh M.A."/>
            <person name="Suttiyut T."/>
            <person name="Ogas R."/>
            <person name="Tomko P."/>
            <person name="Gavelis G."/>
            <person name="Widhalm J.R."/>
            <person name="Wisecaver J.H."/>
        </authorList>
    </citation>
    <scope>NUCLEOTIDE SEQUENCE</scope>
    <source>
        <strain evidence="2">ECLA1</strain>
    </source>
</reference>
<dbReference type="Proteomes" id="UP001283361">
    <property type="component" value="Unassembled WGS sequence"/>
</dbReference>
<evidence type="ECO:0000313" key="2">
    <source>
        <dbReference type="EMBL" id="KAK3701130.1"/>
    </source>
</evidence>
<dbReference type="EMBL" id="JAWDGP010007897">
    <property type="protein sequence ID" value="KAK3701130.1"/>
    <property type="molecule type" value="Genomic_DNA"/>
</dbReference>
<feature type="compositionally biased region" description="Polar residues" evidence="1">
    <location>
        <begin position="1"/>
        <end position="10"/>
    </location>
</feature>
<evidence type="ECO:0000313" key="3">
    <source>
        <dbReference type="Proteomes" id="UP001283361"/>
    </source>
</evidence>
<feature type="compositionally biased region" description="Polar residues" evidence="1">
    <location>
        <begin position="121"/>
        <end position="132"/>
    </location>
</feature>
<name>A0AAE0XPW8_9GAST</name>
<proteinExistence type="predicted"/>
<accession>A0AAE0XPW8</accession>
<feature type="region of interest" description="Disordered" evidence="1">
    <location>
        <begin position="120"/>
        <end position="207"/>
    </location>
</feature>
<feature type="compositionally biased region" description="Basic and acidic residues" evidence="1">
    <location>
        <begin position="151"/>
        <end position="160"/>
    </location>
</feature>
<keyword evidence="3" id="KW-1185">Reference proteome</keyword>
<comment type="caution">
    <text evidence="2">The sequence shown here is derived from an EMBL/GenBank/DDBJ whole genome shotgun (WGS) entry which is preliminary data.</text>
</comment>
<feature type="region of interest" description="Disordered" evidence="1">
    <location>
        <begin position="1"/>
        <end position="101"/>
    </location>
</feature>
<gene>
    <name evidence="2" type="ORF">RRG08_029603</name>
</gene>
<feature type="compositionally biased region" description="Acidic residues" evidence="1">
    <location>
        <begin position="161"/>
        <end position="173"/>
    </location>
</feature>
<evidence type="ECO:0000256" key="1">
    <source>
        <dbReference type="SAM" id="MobiDB-lite"/>
    </source>
</evidence>